<keyword evidence="3" id="KW-1185">Reference proteome</keyword>
<dbReference type="PANTHER" id="PTHR46825">
    <property type="entry name" value="D-ALANYL-D-ALANINE-CARBOXYPEPTIDASE/ENDOPEPTIDASE AMPH"/>
    <property type="match status" value="1"/>
</dbReference>
<feature type="domain" description="Beta-lactamase-related" evidence="1">
    <location>
        <begin position="50"/>
        <end position="361"/>
    </location>
</feature>
<comment type="caution">
    <text evidence="2">The sequence shown here is derived from an EMBL/GenBank/DDBJ whole genome shotgun (WGS) entry which is preliminary data.</text>
</comment>
<reference evidence="2 3" key="1">
    <citation type="submission" date="2019-08" db="EMBL/GenBank/DDBJ databases">
        <authorList>
            <person name="Dong K."/>
        </authorList>
    </citation>
    <scope>NUCLEOTIDE SEQUENCE [LARGE SCALE GENOMIC DNA]</scope>
    <source>
        <strain evidence="2 3">M4-8</strain>
    </source>
</reference>
<protein>
    <submittedName>
        <fullName evidence="2">Beta-lactamase family protein</fullName>
    </submittedName>
</protein>
<accession>A0A5C8HTB5</accession>
<sequence>MMALTLVTASLALTGCTSDRVEKLDTPALAEGNLPAELVASMEGAVATAIAASGASGAIVGVWVPWSGSWVAGVGTTQLGGSTAMDPSMTFRVGDITRSMTCDALYGMVADGTVKLNAPVTDLVPGIPNLEGVTLGQLCDSTSGVGGLASWTTSRMLASPDREWNPRELASFGLGNGLVAAPGERYVESDTGYLLLGLALERASGMSAQQYLAKYVTEPLGLENTLLPTDKAQAPGENSPTGYITPNSPEGWVCAEPTDVTEVSATTGWTDSGVVSNITDLGLYARALAEQTLPQGEKSERYDSPLPMAEGFPSWYTSTGGVQFADSMMGYGGSTIGYATSVWSDPTTGVTVAVMLNNSTNDAGIVRSLAFQLAALAATAPAAGGQTVPEFGLPWTFEDEGNSVRAQAICPVP</sequence>
<evidence type="ECO:0000313" key="3">
    <source>
        <dbReference type="Proteomes" id="UP000321196"/>
    </source>
</evidence>
<evidence type="ECO:0000259" key="1">
    <source>
        <dbReference type="Pfam" id="PF00144"/>
    </source>
</evidence>
<dbReference type="Proteomes" id="UP000321196">
    <property type="component" value="Unassembled WGS sequence"/>
</dbReference>
<dbReference type="PANTHER" id="PTHR46825:SF7">
    <property type="entry name" value="D-ALANYL-D-ALANINE CARBOXYPEPTIDASE"/>
    <property type="match status" value="1"/>
</dbReference>
<dbReference type="AlphaFoldDB" id="A0A5C8HTB5"/>
<gene>
    <name evidence="2" type="ORF">FVP60_06595</name>
</gene>
<dbReference type="InterPro" id="IPR050491">
    <property type="entry name" value="AmpC-like"/>
</dbReference>
<dbReference type="Gene3D" id="3.40.710.10">
    <property type="entry name" value="DD-peptidase/beta-lactamase superfamily"/>
    <property type="match status" value="1"/>
</dbReference>
<evidence type="ECO:0000313" key="2">
    <source>
        <dbReference type="EMBL" id="TXK06737.1"/>
    </source>
</evidence>
<dbReference type="SUPFAM" id="SSF56601">
    <property type="entry name" value="beta-lactamase/transpeptidase-like"/>
    <property type="match status" value="1"/>
</dbReference>
<name>A0A5C8HTB5_9MICO</name>
<organism evidence="2 3">
    <name type="scientific">Microbacterium mitrae</name>
    <dbReference type="NCBI Taxonomy" id="664640"/>
    <lineage>
        <taxon>Bacteria</taxon>
        <taxon>Bacillati</taxon>
        <taxon>Actinomycetota</taxon>
        <taxon>Actinomycetes</taxon>
        <taxon>Micrococcales</taxon>
        <taxon>Microbacteriaceae</taxon>
        <taxon>Microbacterium</taxon>
    </lineage>
</organism>
<dbReference type="InterPro" id="IPR012338">
    <property type="entry name" value="Beta-lactam/transpept-like"/>
</dbReference>
<proteinExistence type="predicted"/>
<dbReference type="Pfam" id="PF00144">
    <property type="entry name" value="Beta-lactamase"/>
    <property type="match status" value="1"/>
</dbReference>
<dbReference type="EMBL" id="VRSW01000001">
    <property type="protein sequence ID" value="TXK06737.1"/>
    <property type="molecule type" value="Genomic_DNA"/>
</dbReference>
<dbReference type="OrthoDB" id="3174977at2"/>
<dbReference type="InterPro" id="IPR001466">
    <property type="entry name" value="Beta-lactam-related"/>
</dbReference>